<keyword evidence="3" id="KW-0238">DNA-binding</keyword>
<dbReference type="EMBL" id="BQXO01000002">
    <property type="protein sequence ID" value="GKT05487.1"/>
    <property type="molecule type" value="Genomic_DNA"/>
</dbReference>
<keyword evidence="7" id="KW-1185">Reference proteome</keyword>
<dbReference type="InterPro" id="IPR051054">
    <property type="entry name" value="SorC_transcr_regulators"/>
</dbReference>
<dbReference type="SUPFAM" id="SSF100950">
    <property type="entry name" value="NagB/RpiA/CoA transferase-like"/>
    <property type="match status" value="1"/>
</dbReference>
<evidence type="ECO:0000256" key="2">
    <source>
        <dbReference type="ARBA" id="ARBA00023015"/>
    </source>
</evidence>
<dbReference type="PANTHER" id="PTHR34294:SF1">
    <property type="entry name" value="TRANSCRIPTIONAL REGULATOR LSRR"/>
    <property type="match status" value="1"/>
</dbReference>
<dbReference type="RefSeq" id="WP_407882771.1">
    <property type="nucleotide sequence ID" value="NZ_BQXO01000002.1"/>
</dbReference>
<dbReference type="Gene3D" id="3.40.50.1360">
    <property type="match status" value="1"/>
</dbReference>
<sequence>MDDVKHRALLASIAQDYYLSKLPITDLSKKYQLSRYLLSKALDEALATGLVKISIDAPVSRNLELELQFKRQFKLDHMFILRDSESPDKDSANIIDFAASEIQELIHHSRTVGMTWGGTVWNIIDHFQAEVQENLVFTQFIGDNLKLNTAASTVPLVQKAAAKFDAHFVTMPAPLYIKNDHVREQLASEPAFQEAFTSANRLDLIFAGIGTLASINSIPVWKQHFADLFPDVSSQAIAGVLFGRPYDINGQLLNRQDKTMGQSMTDLLAIPRRVAIVKSKFKSRALLGALRGGFLTDIITDEAVANRVLLEAAE</sequence>
<keyword evidence="4" id="KW-0804">Transcription</keyword>
<protein>
    <submittedName>
        <fullName evidence="6">Citrate lyase</fullName>
    </submittedName>
</protein>
<feature type="domain" description="Sugar-binding" evidence="5">
    <location>
        <begin position="58"/>
        <end position="309"/>
    </location>
</feature>
<evidence type="ECO:0000256" key="4">
    <source>
        <dbReference type="ARBA" id="ARBA00023163"/>
    </source>
</evidence>
<dbReference type="PANTHER" id="PTHR34294">
    <property type="entry name" value="TRANSCRIPTIONAL REGULATOR-RELATED"/>
    <property type="match status" value="1"/>
</dbReference>
<keyword evidence="6" id="KW-0456">Lyase</keyword>
<proteinExistence type="inferred from homology"/>
<evidence type="ECO:0000313" key="7">
    <source>
        <dbReference type="Proteomes" id="UP001628078"/>
    </source>
</evidence>
<reference evidence="6 7" key="1">
    <citation type="submission" date="2022-03" db="EMBL/GenBank/DDBJ databases">
        <title>Draft genome sequence of Furfurilactobacillus curtus JCM 31185.</title>
        <authorList>
            <person name="Suzuki S."/>
            <person name="Endo A."/>
            <person name="Kajikawa A."/>
        </authorList>
    </citation>
    <scope>NUCLEOTIDE SEQUENCE [LARGE SCALE GENOMIC DNA]</scope>
    <source>
        <strain evidence="6 7">JCM 31185</strain>
    </source>
</reference>
<dbReference type="GO" id="GO:0016829">
    <property type="term" value="F:lyase activity"/>
    <property type="evidence" value="ECO:0007669"/>
    <property type="project" value="UniProtKB-KW"/>
</dbReference>
<accession>A0ABQ5JRS4</accession>
<comment type="similarity">
    <text evidence="1">Belongs to the SorC transcriptional regulatory family.</text>
</comment>
<evidence type="ECO:0000259" key="5">
    <source>
        <dbReference type="Pfam" id="PF04198"/>
    </source>
</evidence>
<evidence type="ECO:0000256" key="3">
    <source>
        <dbReference type="ARBA" id="ARBA00023125"/>
    </source>
</evidence>
<organism evidence="6 7">
    <name type="scientific">Furfurilactobacillus curtus</name>
    <dbReference type="NCBI Taxonomy" id="1746200"/>
    <lineage>
        <taxon>Bacteria</taxon>
        <taxon>Bacillati</taxon>
        <taxon>Bacillota</taxon>
        <taxon>Bacilli</taxon>
        <taxon>Lactobacillales</taxon>
        <taxon>Lactobacillaceae</taxon>
        <taxon>Furfurilactobacillus</taxon>
    </lineage>
</organism>
<name>A0ABQ5JRS4_9LACO</name>
<gene>
    <name evidence="6" type="primary">citR</name>
    <name evidence="6" type="ORF">JCM31185_07760</name>
</gene>
<dbReference type="Proteomes" id="UP001628078">
    <property type="component" value="Unassembled WGS sequence"/>
</dbReference>
<evidence type="ECO:0000256" key="1">
    <source>
        <dbReference type="ARBA" id="ARBA00010466"/>
    </source>
</evidence>
<dbReference type="Pfam" id="PF04198">
    <property type="entry name" value="Sugar-bind"/>
    <property type="match status" value="1"/>
</dbReference>
<evidence type="ECO:0000313" key="6">
    <source>
        <dbReference type="EMBL" id="GKT05487.1"/>
    </source>
</evidence>
<dbReference type="Gene3D" id="1.10.10.60">
    <property type="entry name" value="Homeodomain-like"/>
    <property type="match status" value="1"/>
</dbReference>
<dbReference type="InterPro" id="IPR007324">
    <property type="entry name" value="Sugar-bd_dom_put"/>
</dbReference>
<dbReference type="InterPro" id="IPR037171">
    <property type="entry name" value="NagB/RpiA_transferase-like"/>
</dbReference>
<comment type="caution">
    <text evidence="6">The sequence shown here is derived from an EMBL/GenBank/DDBJ whole genome shotgun (WGS) entry which is preliminary data.</text>
</comment>
<keyword evidence="2" id="KW-0805">Transcription regulation</keyword>